<dbReference type="AlphaFoldDB" id="A0A6B2EL48"/>
<evidence type="ECO:0000256" key="7">
    <source>
        <dbReference type="ARBA" id="ARBA00073264"/>
    </source>
</evidence>
<evidence type="ECO:0000313" key="11">
    <source>
        <dbReference type="EMBL" id="NBJ62986.1"/>
    </source>
</evidence>
<evidence type="ECO:0000259" key="9">
    <source>
        <dbReference type="Pfam" id="PF20908"/>
    </source>
</evidence>
<dbReference type="InterPro" id="IPR049387">
    <property type="entry name" value="UFSP2-like_2nd"/>
</dbReference>
<evidence type="ECO:0000256" key="4">
    <source>
        <dbReference type="ARBA" id="ARBA00022801"/>
    </source>
</evidence>
<keyword evidence="4" id="KW-0378">Hydrolase</keyword>
<dbReference type="Pfam" id="PF20908">
    <property type="entry name" value="UfSP2_N"/>
    <property type="match status" value="1"/>
</dbReference>
<keyword evidence="2" id="KW-0645">Protease</keyword>
<dbReference type="InterPro" id="IPR038765">
    <property type="entry name" value="Papain-like_cys_pep_sf"/>
</dbReference>
<reference evidence="11" key="1">
    <citation type="submission" date="2019-10" db="EMBL/GenBank/DDBJ databases">
        <title>Short sand fly seasons in Tbilisi, Georgia, hinder development of host immunity to saliva of the visceral leishmaniasis vector Phlebotomus kandelakii.</title>
        <authorList>
            <person name="Oliveira F."/>
            <person name="Giorgobiani E."/>
            <person name="Guimaraes-Costa A.B."/>
            <person name="Abdeladhim M."/>
            <person name="Oristian J."/>
            <person name="Tskhvaradze L."/>
            <person name="Tsertsvadze N."/>
            <person name="Zakalashvili M."/>
            <person name="Valenzuela J.G."/>
            <person name="Kamhawi S."/>
        </authorList>
    </citation>
    <scope>NUCLEOTIDE SEQUENCE</scope>
    <source>
        <strain evidence="11">Wild-capture in Tbilisi</strain>
        <tissue evidence="11">Salivary glands</tissue>
    </source>
</reference>
<feature type="domain" description="UFSP2 second" evidence="9">
    <location>
        <begin position="211"/>
        <end position="357"/>
    </location>
</feature>
<evidence type="ECO:0000259" key="10">
    <source>
        <dbReference type="Pfam" id="PF26560"/>
    </source>
</evidence>
<dbReference type="Pfam" id="PF07910">
    <property type="entry name" value="Peptidase_C78"/>
    <property type="match status" value="1"/>
</dbReference>
<name>A0A6B2EL48_9DIPT</name>
<accession>A0A6B2EL48</accession>
<dbReference type="GO" id="GO:0005783">
    <property type="term" value="C:endoplasmic reticulum"/>
    <property type="evidence" value="ECO:0007669"/>
    <property type="project" value="TreeGrafter"/>
</dbReference>
<evidence type="ECO:0000256" key="1">
    <source>
        <dbReference type="ARBA" id="ARBA00008552"/>
    </source>
</evidence>
<dbReference type="GO" id="GO:0006508">
    <property type="term" value="P:proteolysis"/>
    <property type="evidence" value="ECO:0007669"/>
    <property type="project" value="UniProtKB-KW"/>
</dbReference>
<evidence type="ECO:0000256" key="5">
    <source>
        <dbReference type="ARBA" id="ARBA00022807"/>
    </source>
</evidence>
<dbReference type="InterPro" id="IPR012462">
    <property type="entry name" value="UFSP1/2_DUB_cat"/>
</dbReference>
<evidence type="ECO:0000256" key="6">
    <source>
        <dbReference type="ARBA" id="ARBA00057559"/>
    </source>
</evidence>
<feature type="domain" description="UFSP2 N-terminal MPN-like" evidence="10">
    <location>
        <begin position="1"/>
        <end position="135"/>
    </location>
</feature>
<dbReference type="Pfam" id="PF26560">
    <property type="entry name" value="UFSP2_MPN_insect"/>
    <property type="match status" value="1"/>
</dbReference>
<dbReference type="PANTHER" id="PTHR48153:SF2">
    <property type="entry name" value="UFM1-SPECIFIC PROTEASE 2"/>
    <property type="match status" value="1"/>
</dbReference>
<dbReference type="FunFam" id="3.90.70.130:FF:000001">
    <property type="entry name" value="Probable Ufm1-specific protease 2"/>
    <property type="match status" value="1"/>
</dbReference>
<dbReference type="SUPFAM" id="SSF54001">
    <property type="entry name" value="Cysteine proteinases"/>
    <property type="match status" value="1"/>
</dbReference>
<keyword evidence="3" id="KW-0833">Ubl conjugation pathway</keyword>
<sequence>MTPKLCFSRSLFQRLKAMKSAFKGCLYGVKTQECILILGFTVSQTLDDGTFARVDDGFNVIKNNLPAGIDFCGYITVGSDELPGAGSDLKGNVNLSQNPILLTCKLEEELKATAGVLVEGIFREIPHETLEYSEILEKLCLLRVEFSANLLVEESAQSIKNFFREFEKKFLPRRLYFHVKGSDIFIGAQKGDKQVTVGNIYSQIKNDGGKSKNKNLRTLNLATLVSRTEHREELVNRSCAKIEFSCTRKLSIPLVLEGVALAPLEATSNQLHDLLTESLLRNLRLVEEGLLRGIDEDREFLLLKPFNAQMINFPHTFLCVWPESVDESNHVLKDRRRIFHKVFGLPPTKPFFRRPNALPQTVDVLLNTHVGLKGALPGWQQHLVQGSYGYYHYMQHNYNDSGWGCAYRSLQTIFSWFKLQGYTEKPIPSHYDIQEALVSMGDKPRAFLGSSQWIGSTEVSLCLEKFLNISSRIMYVQSGRDLADKGTELAMHFESQGTPIMIGGGVLAHTIIGVDYNRETGETKFLILDPHYTGAEDLQTIQQKGFCNWKTANFWDKKTFYNLCMPIRPIEF</sequence>
<dbReference type="EMBL" id="GIFK01005283">
    <property type="protein sequence ID" value="NBJ62986.1"/>
    <property type="molecule type" value="Transcribed_RNA"/>
</dbReference>
<dbReference type="Gene3D" id="3.90.70.130">
    <property type="match status" value="1"/>
</dbReference>
<evidence type="ECO:0000256" key="2">
    <source>
        <dbReference type="ARBA" id="ARBA00022670"/>
    </source>
</evidence>
<evidence type="ECO:0000256" key="3">
    <source>
        <dbReference type="ARBA" id="ARBA00022786"/>
    </source>
</evidence>
<organism evidence="11">
    <name type="scientific">Phlebotomus kandelakii</name>
    <dbReference type="NCBI Taxonomy" id="1109342"/>
    <lineage>
        <taxon>Eukaryota</taxon>
        <taxon>Metazoa</taxon>
        <taxon>Ecdysozoa</taxon>
        <taxon>Arthropoda</taxon>
        <taxon>Hexapoda</taxon>
        <taxon>Insecta</taxon>
        <taxon>Pterygota</taxon>
        <taxon>Neoptera</taxon>
        <taxon>Endopterygota</taxon>
        <taxon>Diptera</taxon>
        <taxon>Nematocera</taxon>
        <taxon>Psychodoidea</taxon>
        <taxon>Psychodidae</taxon>
        <taxon>Phlebotomus</taxon>
        <taxon>Larroussius</taxon>
    </lineage>
</organism>
<dbReference type="GO" id="GO:0005634">
    <property type="term" value="C:nucleus"/>
    <property type="evidence" value="ECO:0007669"/>
    <property type="project" value="TreeGrafter"/>
</dbReference>
<comment type="similarity">
    <text evidence="1">Belongs to the peptidase C78 family.</text>
</comment>
<dbReference type="InterPro" id="IPR058757">
    <property type="entry name" value="UFSP2_MPN_N"/>
</dbReference>
<proteinExistence type="inferred from homology"/>
<comment type="function">
    <text evidence="6">Thiol protease which recognizes and hydrolyzes the peptide bond at the C-terminal Gly of UFM1, a ubiquitin-like modifier protein bound to a number of target proteins. Does not hydrolyze SUMO1 or ISG15 ubiquitin-like proteins.</text>
</comment>
<protein>
    <recommendedName>
        <fullName evidence="7">Probable Ufm1-specific protease 2</fullName>
    </recommendedName>
</protein>
<keyword evidence="5" id="KW-0788">Thiol protease</keyword>
<feature type="domain" description="UFSP1/2/DUB catalytic" evidence="8">
    <location>
        <begin position="381"/>
        <end position="564"/>
    </location>
</feature>
<dbReference type="GO" id="GO:0071567">
    <property type="term" value="F:deUFMylase activity"/>
    <property type="evidence" value="ECO:0007669"/>
    <property type="project" value="UniProtKB-ARBA"/>
</dbReference>
<evidence type="ECO:0000259" key="8">
    <source>
        <dbReference type="Pfam" id="PF07910"/>
    </source>
</evidence>
<dbReference type="PANTHER" id="PTHR48153">
    <property type="entry name" value="UFM1-SPECIFIC PROTEASE 2"/>
    <property type="match status" value="1"/>
</dbReference>